<sequence>MPVHSAFLVLLLLQAAVSLSLTSHTNPLPFQHVRKPIFAPLSIDKHASLTDPPSRPAFQPGKAYTYNLTLNTTSELYSYNYQHDSETGGGMADADSSGFSAAVASNLTILTQADSPEPGTLIFLAYVAVPDCLVEAGNPIGEGGLRVVRNTFGTDQNCVKQSEGVDNQTSVWVTQDLTSGEFKNVYYNASVTYDPASQWQDPLGYHKLIVSSLRTLQSYYNGSESYEHETTDRFGNPLTVQYRYIGKLADSQCWQADSQSINGDELAADTKNVCWSPAGGVSAMTGGDATELGTTHDAAETVDKVAASSGLYATLSQNGTLEVVQGGIPTLVNYSSCSGPFSDIQQGQSANSDTQLLLGLSPTGQVCRFTWSASGGSTPQIEVDTSPPFSGLAGGPPMELPGQYRSQWALDTFGAIWETHDTSPDAPSSTPITWMNYTDPGSVNDGFRPILFWPFHPSIPVQSTLYGFFLSDELNPYILYLANGDTQPSVSQFPSSANVNDILSFLHLAPVGPTQPNPVVAGILEDQNFTYSVWNPPAYSAVINPAEGFLDWVGVDLGGPALSVEPWHFDGAGGADDGVFIVMQNSTVVTIQLTPSGASPWGAPSLIPSPNGEGPFIGALDISFDKFGTPNSPYQGRALVGTYPLVNITTLSYQGSGVWAVDGTDWEPFTTVKSPPDETGFPPTTALSQVTANTTAPPTDLTPEQSALLLRLGGLLPSYTTLSFDDPQWMQSWPLNNSYVDILSWISSITANPSDTNTLIDFRRNISRAGEEGRNLICAAIQSQDVDLNNDGGLTASVLMGTLASFPLTIQVLETFEDVVLAQTFSTTAKIAAIQESVAMNCAAQGYVYDLASIANITVPAGGSDDLEAAASAALGSFAAKPPCPWDGQEKGDEDNAPEKTVLEPHHIVHLLHNKTVDEDRHEKLLTALYGLANTRHPHVIDKVDKFTEHDHPALRVAAVRAIANVPNERATGHLVYHSLHNSQPAARRAGLQALQHHDHHENPVLATKTLLTALFQPRVRRTPADLRGLKGYFQKRMTNSNNNNNRLADYRLARIGMNRITLVEKATLDYPVPGVSSPLFTPLHWSRSYGGENVRATVGVVVDSDFDATGAGFHAEAFVLGSLFSTDIDIASAGAYASWTSSGSLSFFLWTAVFLFDPVSLQQVPYYLIGIEWFSQTVFQLVQGDPCTIQLPSNPAVTVRETRSFVQATYYYGIPLIAEVDLHVELVGWFEVGYGVELVTQNLSSPIPGQITGYIRPGMGLGGQISANVRVLVASGGLEGDLEFASLYLPAGGGMTVNSLSPLAAGFGDSIQINGEFLRGRVALYYEIWNCCCWYCWFTCCFDCGGGCNYRGYYTLFSWNGISLPVIYIDNRPNLCASLRSAAELPHRTLGSGVMMLQGPALADYLPYMAPPPLEVTDGDEIVDMDAENWMECGGYYDLRSRLVQLSTCSYQSMDCDGMSLATRYMLPEDPNVDNFAYDCNRYPELCQNTECWRKWSPYSAGARKKIQWEYDDVYIPRRRWAMSRLGSPPAGTQRDEVPMNKCTDGGCCARVQAIEASQNSAHGGDFCGFLRSNFGPAPGYRPVKGEFTVSYKTPPPATDKATCKGDDFRFEADGGDSYRQPSTRSCAGDPPCEEPNYGVALGLPRFEKATMTAYLPGSNHPQLAFNFDDKVDVHYQPILKPNLEAIRYSHLQNLTVGSRALAIHGNFTSGAERWLHSSTGADGDIFQLTLDHELVSHDDKRDTTHSRVTLHLAAEYSHLVYHPRNPAHQRQVDSRAEMCINVSDAAVLQRLLGSPAVFKTKGAEQKPVAPPVTQQPLIQPPSHLDRGLEEAISKPFRVADLASLRAMKSHVHDLGASTFSLREIVLTFLLLGLSVVYLFRTA</sequence>
<accession>A0AAN6V731</accession>
<dbReference type="GeneID" id="87816529"/>
<gene>
    <name evidence="3" type="ORF">C8A04DRAFT_26404</name>
</gene>
<evidence type="ECO:0000256" key="1">
    <source>
        <dbReference type="SAM" id="Phobius"/>
    </source>
</evidence>
<protein>
    <recommendedName>
        <fullName evidence="5">Vitellogenin</fullName>
    </recommendedName>
</protein>
<feature type="signal peptide" evidence="2">
    <location>
        <begin position="1"/>
        <end position="18"/>
    </location>
</feature>
<dbReference type="Proteomes" id="UP001302676">
    <property type="component" value="Unassembled WGS sequence"/>
</dbReference>
<keyword evidence="1" id="KW-1133">Transmembrane helix</keyword>
<evidence type="ECO:0000256" key="2">
    <source>
        <dbReference type="SAM" id="SignalP"/>
    </source>
</evidence>
<dbReference type="Gene3D" id="1.25.10.10">
    <property type="entry name" value="Leucine-rich Repeat Variant"/>
    <property type="match status" value="1"/>
</dbReference>
<name>A0AAN6V731_9PEZI</name>
<proteinExistence type="predicted"/>
<feature type="chain" id="PRO_5043035820" description="Vitellogenin" evidence="2">
    <location>
        <begin position="19"/>
        <end position="1884"/>
    </location>
</feature>
<keyword evidence="1" id="KW-0472">Membrane</keyword>
<keyword evidence="2" id="KW-0732">Signal</keyword>
<keyword evidence="1" id="KW-0812">Transmembrane</keyword>
<organism evidence="3 4">
    <name type="scientific">Dichotomopilus funicola</name>
    <dbReference type="NCBI Taxonomy" id="1934379"/>
    <lineage>
        <taxon>Eukaryota</taxon>
        <taxon>Fungi</taxon>
        <taxon>Dikarya</taxon>
        <taxon>Ascomycota</taxon>
        <taxon>Pezizomycotina</taxon>
        <taxon>Sordariomycetes</taxon>
        <taxon>Sordariomycetidae</taxon>
        <taxon>Sordariales</taxon>
        <taxon>Chaetomiaceae</taxon>
        <taxon>Dichotomopilus</taxon>
    </lineage>
</organism>
<reference evidence="3" key="2">
    <citation type="submission" date="2023-05" db="EMBL/GenBank/DDBJ databases">
        <authorList>
            <consortium name="Lawrence Berkeley National Laboratory"/>
            <person name="Steindorff A."/>
            <person name="Hensen N."/>
            <person name="Bonometti L."/>
            <person name="Westerberg I."/>
            <person name="Brannstrom I.O."/>
            <person name="Guillou S."/>
            <person name="Cros-Aarteil S."/>
            <person name="Calhoun S."/>
            <person name="Haridas S."/>
            <person name="Kuo A."/>
            <person name="Mondo S."/>
            <person name="Pangilinan J."/>
            <person name="Riley R."/>
            <person name="Labutti K."/>
            <person name="Andreopoulos B."/>
            <person name="Lipzen A."/>
            <person name="Chen C."/>
            <person name="Yanf M."/>
            <person name="Daum C."/>
            <person name="Ng V."/>
            <person name="Clum A."/>
            <person name="Ohm R."/>
            <person name="Martin F."/>
            <person name="Silar P."/>
            <person name="Natvig D."/>
            <person name="Lalanne C."/>
            <person name="Gautier V."/>
            <person name="Ament-Velasquez S.L."/>
            <person name="Kruys A."/>
            <person name="Hutchinson M.I."/>
            <person name="Powell A.J."/>
            <person name="Barry K."/>
            <person name="Miller A.N."/>
            <person name="Grigoriev I.V."/>
            <person name="Debuchy R."/>
            <person name="Gladieux P."/>
            <person name="Thoren M.H."/>
            <person name="Johannesson H."/>
        </authorList>
    </citation>
    <scope>NUCLEOTIDE SEQUENCE</scope>
    <source>
        <strain evidence="3">CBS 141.50</strain>
    </source>
</reference>
<comment type="caution">
    <text evidence="3">The sequence shown here is derived from an EMBL/GenBank/DDBJ whole genome shotgun (WGS) entry which is preliminary data.</text>
</comment>
<reference evidence="3" key="1">
    <citation type="journal article" date="2023" name="Mol. Phylogenet. Evol.">
        <title>Genome-scale phylogeny and comparative genomics of the fungal order Sordariales.</title>
        <authorList>
            <person name="Hensen N."/>
            <person name="Bonometti L."/>
            <person name="Westerberg I."/>
            <person name="Brannstrom I.O."/>
            <person name="Guillou S."/>
            <person name="Cros-Aarteil S."/>
            <person name="Calhoun S."/>
            <person name="Haridas S."/>
            <person name="Kuo A."/>
            <person name="Mondo S."/>
            <person name="Pangilinan J."/>
            <person name="Riley R."/>
            <person name="LaButti K."/>
            <person name="Andreopoulos B."/>
            <person name="Lipzen A."/>
            <person name="Chen C."/>
            <person name="Yan M."/>
            <person name="Daum C."/>
            <person name="Ng V."/>
            <person name="Clum A."/>
            <person name="Steindorff A."/>
            <person name="Ohm R.A."/>
            <person name="Martin F."/>
            <person name="Silar P."/>
            <person name="Natvig D.O."/>
            <person name="Lalanne C."/>
            <person name="Gautier V."/>
            <person name="Ament-Velasquez S.L."/>
            <person name="Kruys A."/>
            <person name="Hutchinson M.I."/>
            <person name="Powell A.J."/>
            <person name="Barry K."/>
            <person name="Miller A.N."/>
            <person name="Grigoriev I.V."/>
            <person name="Debuchy R."/>
            <person name="Gladieux P."/>
            <person name="Hiltunen Thoren M."/>
            <person name="Johannesson H."/>
        </authorList>
    </citation>
    <scope>NUCLEOTIDE SEQUENCE</scope>
    <source>
        <strain evidence="3">CBS 141.50</strain>
    </source>
</reference>
<dbReference type="InterPro" id="IPR011989">
    <property type="entry name" value="ARM-like"/>
</dbReference>
<evidence type="ECO:0000313" key="4">
    <source>
        <dbReference type="Proteomes" id="UP001302676"/>
    </source>
</evidence>
<dbReference type="RefSeq" id="XP_062639288.1">
    <property type="nucleotide sequence ID" value="XM_062779916.1"/>
</dbReference>
<dbReference type="EMBL" id="MU853565">
    <property type="protein sequence ID" value="KAK4145917.1"/>
    <property type="molecule type" value="Genomic_DNA"/>
</dbReference>
<evidence type="ECO:0000313" key="3">
    <source>
        <dbReference type="EMBL" id="KAK4145917.1"/>
    </source>
</evidence>
<keyword evidence="4" id="KW-1185">Reference proteome</keyword>
<evidence type="ECO:0008006" key="5">
    <source>
        <dbReference type="Google" id="ProtNLM"/>
    </source>
</evidence>
<feature type="transmembrane region" description="Helical" evidence="1">
    <location>
        <begin position="1861"/>
        <end position="1881"/>
    </location>
</feature>